<dbReference type="GO" id="GO:0030170">
    <property type="term" value="F:pyridoxal phosphate binding"/>
    <property type="evidence" value="ECO:0007669"/>
    <property type="project" value="InterPro"/>
</dbReference>
<dbReference type="InterPro" id="IPR050881">
    <property type="entry name" value="LL-DAP_aminotransferase"/>
</dbReference>
<comment type="cofactor">
    <cofactor evidence="1">
        <name>pyridoxal 5'-phosphate</name>
        <dbReference type="ChEBI" id="CHEBI:597326"/>
    </cofactor>
</comment>
<dbReference type="SUPFAM" id="SSF53383">
    <property type="entry name" value="PLP-dependent transferases"/>
    <property type="match status" value="1"/>
</dbReference>
<dbReference type="Gene3D" id="3.90.1150.10">
    <property type="entry name" value="Aspartate Aminotransferase, domain 1"/>
    <property type="match status" value="1"/>
</dbReference>
<dbReference type="PANTHER" id="PTHR42832:SF3">
    <property type="entry name" value="L-GLUTAMINE--4-(METHYLSULFANYL)-2-OXOBUTANOATE AMINOTRANSFERASE"/>
    <property type="match status" value="1"/>
</dbReference>
<feature type="domain" description="Aminotransferase class I/classII large" evidence="4">
    <location>
        <begin position="15"/>
        <end position="95"/>
    </location>
</feature>
<proteinExistence type="predicted"/>
<feature type="non-terminal residue" evidence="5">
    <location>
        <position position="1"/>
    </location>
</feature>
<keyword evidence="2 5" id="KW-0032">Aminotransferase</keyword>
<dbReference type="GO" id="GO:0008483">
    <property type="term" value="F:transaminase activity"/>
    <property type="evidence" value="ECO:0007669"/>
    <property type="project" value="UniProtKB-KW"/>
</dbReference>
<dbReference type="EMBL" id="DSEC01000175">
    <property type="protein sequence ID" value="HER43312.1"/>
    <property type="molecule type" value="Genomic_DNA"/>
</dbReference>
<evidence type="ECO:0000256" key="3">
    <source>
        <dbReference type="ARBA" id="ARBA00022679"/>
    </source>
</evidence>
<dbReference type="InterPro" id="IPR004839">
    <property type="entry name" value="Aminotransferase_I/II_large"/>
</dbReference>
<evidence type="ECO:0000313" key="5">
    <source>
        <dbReference type="EMBL" id="HER43312.1"/>
    </source>
</evidence>
<evidence type="ECO:0000256" key="1">
    <source>
        <dbReference type="ARBA" id="ARBA00001933"/>
    </source>
</evidence>
<sequence>EKDYETITGRITGIFRKRRDALAASLGKGGFRFKAPEATFYFWVRTPGGADSIDFCRSLLEERGIVATPGVGFGPGGEGFFRLSITTGIETIREAGRKLEEIRHSM</sequence>
<organism evidence="5">
    <name type="scientific">Eiseniibacteriota bacterium</name>
    <dbReference type="NCBI Taxonomy" id="2212470"/>
    <lineage>
        <taxon>Bacteria</taxon>
        <taxon>Candidatus Eiseniibacteriota</taxon>
    </lineage>
</organism>
<protein>
    <submittedName>
        <fullName evidence="5">Aminotransferase class I/II-fold pyridoxal phosphate-dependent enzyme</fullName>
    </submittedName>
</protein>
<keyword evidence="3" id="KW-0808">Transferase</keyword>
<dbReference type="AlphaFoldDB" id="A0A7V2AU91"/>
<comment type="caution">
    <text evidence="5">The sequence shown here is derived from an EMBL/GenBank/DDBJ whole genome shotgun (WGS) entry which is preliminary data.</text>
</comment>
<evidence type="ECO:0000259" key="4">
    <source>
        <dbReference type="Pfam" id="PF00155"/>
    </source>
</evidence>
<dbReference type="InterPro" id="IPR015422">
    <property type="entry name" value="PyrdxlP-dep_Trfase_small"/>
</dbReference>
<dbReference type="PANTHER" id="PTHR42832">
    <property type="entry name" value="AMINO ACID AMINOTRANSFERASE"/>
    <property type="match status" value="1"/>
</dbReference>
<dbReference type="Pfam" id="PF00155">
    <property type="entry name" value="Aminotran_1_2"/>
    <property type="match status" value="1"/>
</dbReference>
<name>A0A7V2AU91_UNCEI</name>
<accession>A0A7V2AU91</accession>
<evidence type="ECO:0000256" key="2">
    <source>
        <dbReference type="ARBA" id="ARBA00022576"/>
    </source>
</evidence>
<dbReference type="InterPro" id="IPR015424">
    <property type="entry name" value="PyrdxlP-dep_Trfase"/>
</dbReference>
<gene>
    <name evidence="5" type="ORF">ENO08_02485</name>
</gene>
<dbReference type="Proteomes" id="UP000886069">
    <property type="component" value="Unassembled WGS sequence"/>
</dbReference>
<reference evidence="5" key="1">
    <citation type="journal article" date="2020" name="mSystems">
        <title>Genome- and Community-Level Interaction Insights into Carbon Utilization and Element Cycling Functions of Hydrothermarchaeota in Hydrothermal Sediment.</title>
        <authorList>
            <person name="Zhou Z."/>
            <person name="Liu Y."/>
            <person name="Xu W."/>
            <person name="Pan J."/>
            <person name="Luo Z.H."/>
            <person name="Li M."/>
        </authorList>
    </citation>
    <scope>NUCLEOTIDE SEQUENCE [LARGE SCALE GENOMIC DNA]</scope>
    <source>
        <strain evidence="5">SpSt-1233</strain>
    </source>
</reference>